<evidence type="ECO:0000256" key="2">
    <source>
        <dbReference type="SAM" id="Phobius"/>
    </source>
</evidence>
<gene>
    <name evidence="3" type="ORF">MTR67_033413</name>
</gene>
<sequence>MAQRYLHGLKSVVSNHTAFGVNPVIAITGKSVLSNHSVVNSKSITMAQSYRHGLKNVESNHIAFGVNRVIATTGKSVLSNHIVVNPKSITMAQRYRYEISMAKSGGCIHRKSITMAMAKAGGCIGGRGYITMAGGCRCCSGLSNFILFMLEFFMIISMYPKMMLRRWENTAPRQQLCYNDFIGVPSVVDLASMHDAMKELGSDPDKINPLAGS</sequence>
<reference evidence="3" key="1">
    <citation type="submission" date="2023-08" db="EMBL/GenBank/DDBJ databases">
        <title>A de novo genome assembly of Solanum verrucosum Schlechtendal, a Mexican diploid species geographically isolated from the other diploid A-genome species in potato relatives.</title>
        <authorList>
            <person name="Hosaka K."/>
        </authorList>
    </citation>
    <scope>NUCLEOTIDE SEQUENCE</scope>
    <source>
        <tissue evidence="3">Young leaves</tissue>
    </source>
</reference>
<dbReference type="EMBL" id="CP133618">
    <property type="protein sequence ID" value="WMV40028.1"/>
    <property type="molecule type" value="Genomic_DNA"/>
</dbReference>
<name>A0AAF0U5Z4_SOLVR</name>
<accession>A0AAF0U5Z4</accession>
<evidence type="ECO:0000256" key="1">
    <source>
        <dbReference type="ARBA" id="ARBA00023004"/>
    </source>
</evidence>
<keyword evidence="1" id="KW-0408">Iron</keyword>
<feature type="transmembrane region" description="Helical" evidence="2">
    <location>
        <begin position="141"/>
        <end position="159"/>
    </location>
</feature>
<proteinExistence type="predicted"/>
<evidence type="ECO:0000313" key="3">
    <source>
        <dbReference type="EMBL" id="WMV40028.1"/>
    </source>
</evidence>
<keyword evidence="4" id="KW-1185">Reference proteome</keyword>
<protein>
    <submittedName>
        <fullName evidence="3">Uncharacterized protein</fullName>
    </submittedName>
</protein>
<organism evidence="3 4">
    <name type="scientific">Solanum verrucosum</name>
    <dbReference type="NCBI Taxonomy" id="315347"/>
    <lineage>
        <taxon>Eukaryota</taxon>
        <taxon>Viridiplantae</taxon>
        <taxon>Streptophyta</taxon>
        <taxon>Embryophyta</taxon>
        <taxon>Tracheophyta</taxon>
        <taxon>Spermatophyta</taxon>
        <taxon>Magnoliopsida</taxon>
        <taxon>eudicotyledons</taxon>
        <taxon>Gunneridae</taxon>
        <taxon>Pentapetalae</taxon>
        <taxon>asterids</taxon>
        <taxon>lamiids</taxon>
        <taxon>Solanales</taxon>
        <taxon>Solanaceae</taxon>
        <taxon>Solanoideae</taxon>
        <taxon>Solaneae</taxon>
        <taxon>Solanum</taxon>
    </lineage>
</organism>
<dbReference type="Gene3D" id="3.30.499.10">
    <property type="entry name" value="Aconitase, domain 3"/>
    <property type="match status" value="1"/>
</dbReference>
<evidence type="ECO:0000313" key="4">
    <source>
        <dbReference type="Proteomes" id="UP001234989"/>
    </source>
</evidence>
<dbReference type="AlphaFoldDB" id="A0AAF0U5Z4"/>
<keyword evidence="2" id="KW-0472">Membrane</keyword>
<keyword evidence="2" id="KW-0812">Transmembrane</keyword>
<dbReference type="InterPro" id="IPR015931">
    <property type="entry name" value="Acnase/IPM_dHydase_lsu_aba_1/3"/>
</dbReference>
<dbReference type="Proteomes" id="UP001234989">
    <property type="component" value="Chromosome 7"/>
</dbReference>
<keyword evidence="2" id="KW-1133">Transmembrane helix</keyword>